<feature type="region of interest" description="Disordered" evidence="2">
    <location>
        <begin position="266"/>
        <end position="338"/>
    </location>
</feature>
<sequence>MECSDQESLGFDLSWWRPLEAIGVGWGALAIRDDPCTPLPNGSMTRGEQNHGEQLELPGEQWANLEKATESVRSMPMDGNHKSRNLNYPISSWEVTNQQRQRIKLGAELKQHLFSSPNQQSEKELNELDEASRRLEEAMGRVSQVRWGSARADEIGQEKQIEDEVQRFGYLAQRVKRIGPPPPLSQFFAEVVKADKMAWREQEQRSWKRCSDEWMDEDDTLGGELHNEQDLRQKLQRGADGKVIAVNTGGHGSARGGYNDRDYDRGARGYRGSEGNLQGGRGYGRGQPVTEDLDFGRRNFGKEGGKGAPSFRGGIYPRGQGAQGNWRPKEPGRDKNLSQIEGKPLDINCFRCLELGHHQSDCTIEPVCYKYKGKGHMAVDCEQTKRKINLFGFGKQTMPIAAYHPSIGVLQLMPNEVNTMGGDSFIWDPTACMLQSNEKSKEIQMILFKEATNSEELMEVQDVENCKEEGDQVFKNKPEDKIVHGRMGPYLMDKNKWPRLSLPNETEIES</sequence>
<keyword evidence="1" id="KW-0862">Zinc</keyword>
<evidence type="ECO:0000259" key="3">
    <source>
        <dbReference type="PROSITE" id="PS50158"/>
    </source>
</evidence>
<organism evidence="4 5">
    <name type="scientific">Miscanthus lutarioriparius</name>
    <dbReference type="NCBI Taxonomy" id="422564"/>
    <lineage>
        <taxon>Eukaryota</taxon>
        <taxon>Viridiplantae</taxon>
        <taxon>Streptophyta</taxon>
        <taxon>Embryophyta</taxon>
        <taxon>Tracheophyta</taxon>
        <taxon>Spermatophyta</taxon>
        <taxon>Magnoliopsida</taxon>
        <taxon>Liliopsida</taxon>
        <taxon>Poales</taxon>
        <taxon>Poaceae</taxon>
        <taxon>PACMAD clade</taxon>
        <taxon>Panicoideae</taxon>
        <taxon>Andropogonodae</taxon>
        <taxon>Andropogoneae</taxon>
        <taxon>Saccharinae</taxon>
        <taxon>Miscanthus</taxon>
    </lineage>
</organism>
<dbReference type="InterPro" id="IPR036875">
    <property type="entry name" value="Znf_CCHC_sf"/>
</dbReference>
<evidence type="ECO:0000313" key="5">
    <source>
        <dbReference type="Proteomes" id="UP000604825"/>
    </source>
</evidence>
<dbReference type="AlphaFoldDB" id="A0A811PUX3"/>
<gene>
    <name evidence="4" type="ORF">NCGR_LOCUS34110</name>
</gene>
<comment type="caution">
    <text evidence="4">The sequence shown here is derived from an EMBL/GenBank/DDBJ whole genome shotgun (WGS) entry which is preliminary data.</text>
</comment>
<reference evidence="4" key="1">
    <citation type="submission" date="2020-10" db="EMBL/GenBank/DDBJ databases">
        <authorList>
            <person name="Han B."/>
            <person name="Lu T."/>
            <person name="Zhao Q."/>
            <person name="Huang X."/>
            <person name="Zhao Y."/>
        </authorList>
    </citation>
    <scope>NUCLEOTIDE SEQUENCE</scope>
</reference>
<dbReference type="GO" id="GO:0003676">
    <property type="term" value="F:nucleic acid binding"/>
    <property type="evidence" value="ECO:0007669"/>
    <property type="project" value="InterPro"/>
</dbReference>
<proteinExistence type="predicted"/>
<dbReference type="InterPro" id="IPR001878">
    <property type="entry name" value="Znf_CCHC"/>
</dbReference>
<dbReference type="PROSITE" id="PS50158">
    <property type="entry name" value="ZF_CCHC"/>
    <property type="match status" value="1"/>
</dbReference>
<feature type="compositionally biased region" description="Basic and acidic residues" evidence="2">
    <location>
        <begin position="294"/>
        <end position="305"/>
    </location>
</feature>
<protein>
    <recommendedName>
        <fullName evidence="3">CCHC-type domain-containing protein</fullName>
    </recommendedName>
</protein>
<keyword evidence="5" id="KW-1185">Reference proteome</keyword>
<dbReference type="OrthoDB" id="420169at2759"/>
<accession>A0A811PUX3</accession>
<dbReference type="GO" id="GO:0008270">
    <property type="term" value="F:zinc ion binding"/>
    <property type="evidence" value="ECO:0007669"/>
    <property type="project" value="UniProtKB-KW"/>
</dbReference>
<dbReference type="Gene3D" id="4.10.60.10">
    <property type="entry name" value="Zinc finger, CCHC-type"/>
    <property type="match status" value="1"/>
</dbReference>
<name>A0A811PUX3_9POAL</name>
<feature type="domain" description="CCHC-type" evidence="3">
    <location>
        <begin position="349"/>
        <end position="362"/>
    </location>
</feature>
<evidence type="ECO:0000256" key="2">
    <source>
        <dbReference type="SAM" id="MobiDB-lite"/>
    </source>
</evidence>
<dbReference type="Proteomes" id="UP000604825">
    <property type="component" value="Unassembled WGS sequence"/>
</dbReference>
<dbReference type="SUPFAM" id="SSF57756">
    <property type="entry name" value="Retrovirus zinc finger-like domains"/>
    <property type="match status" value="1"/>
</dbReference>
<keyword evidence="1" id="KW-0863">Zinc-finger</keyword>
<dbReference type="EMBL" id="CAJGYO010000008">
    <property type="protein sequence ID" value="CAD6250316.1"/>
    <property type="molecule type" value="Genomic_DNA"/>
</dbReference>
<keyword evidence="1" id="KW-0479">Metal-binding</keyword>
<feature type="compositionally biased region" description="Basic and acidic residues" evidence="2">
    <location>
        <begin position="327"/>
        <end position="336"/>
    </location>
</feature>
<evidence type="ECO:0000256" key="1">
    <source>
        <dbReference type="PROSITE-ProRule" id="PRU00047"/>
    </source>
</evidence>
<dbReference type="SMART" id="SM00343">
    <property type="entry name" value="ZnF_C2HC"/>
    <property type="match status" value="2"/>
</dbReference>
<evidence type="ECO:0000313" key="4">
    <source>
        <dbReference type="EMBL" id="CAD6250316.1"/>
    </source>
</evidence>